<comment type="function">
    <text evidence="32">Envelope glycoprotein gp160: Oligomerizes in the host endoplasmic reticulum into predominantly trimers. In a second time, gp160 transits in the host Golgi, where glycosylation is completed. The precursor is then proteolytically cleaved in the trans-Golgi and thereby activated by cellular furin or furin-like proteases to produce gp120 and gp41.</text>
</comment>
<keyword evidence="28 32" id="KW-0325">Glycoprotein</keyword>
<dbReference type="InterPro" id="IPR037527">
    <property type="entry name" value="Gp160"/>
</dbReference>
<evidence type="ECO:0000256" key="3">
    <source>
        <dbReference type="ARBA" id="ARBA00004505"/>
    </source>
</evidence>
<dbReference type="EMBL" id="KX792700">
    <property type="protein sequence ID" value="AOR08040.1"/>
    <property type="molecule type" value="Genomic_RNA"/>
</dbReference>
<keyword evidence="13 32" id="KW-0165">Cleavage on pair of basic residues</keyword>
<feature type="disulfide bond" evidence="32">
    <location>
        <begin position="593"/>
        <end position="599"/>
    </location>
</feature>
<dbReference type="Gene3D" id="2.170.40.20">
    <property type="entry name" value="Human immunodeficiency virus 1, Gp160, envelope glycoprotein"/>
    <property type="match status" value="2"/>
</dbReference>
<evidence type="ECO:0000256" key="18">
    <source>
        <dbReference type="ARBA" id="ARBA00022844"/>
    </source>
</evidence>
<feature type="chain" id="PRO_5023522018" description="Envelope glycoprotein gp160" evidence="32">
    <location>
        <begin position="32"/>
        <end position="851"/>
    </location>
</feature>
<feature type="lipid moiety-binding region" description="S-palmitoyl cysteine; by host" evidence="32">
    <location>
        <position position="759"/>
    </location>
</feature>
<evidence type="ECO:0000256" key="26">
    <source>
        <dbReference type="ARBA" id="ARBA00023139"/>
    </source>
</evidence>
<evidence type="ECO:0000256" key="34">
    <source>
        <dbReference type="SAM" id="MobiDB-lite"/>
    </source>
</evidence>
<dbReference type="GO" id="GO:1903911">
    <property type="term" value="P:positive regulation of receptor clustering"/>
    <property type="evidence" value="ECO:0007669"/>
    <property type="project" value="UniProtKB-UniRule"/>
</dbReference>
<evidence type="ECO:0000256" key="19">
    <source>
        <dbReference type="ARBA" id="ARBA00022870"/>
    </source>
</evidence>
<dbReference type="InterPro" id="IPR036377">
    <property type="entry name" value="Gp120_core_sf"/>
</dbReference>
<feature type="transmembrane region" description="Helical" evidence="33">
    <location>
        <begin position="673"/>
        <end position="700"/>
    </location>
</feature>
<feature type="domain" description="Human immunodeficiency virus 1 envelope glycoprotein Gp120" evidence="35">
    <location>
        <begin position="33"/>
        <end position="506"/>
    </location>
</feature>
<evidence type="ECO:0000256" key="21">
    <source>
        <dbReference type="ARBA" id="ARBA00022890"/>
    </source>
</evidence>
<keyword evidence="26 32" id="KW-0564">Palmitate</keyword>
<comment type="subcellular location">
    <molecule>Surface protein gp120</molecule>
    <subcellularLocation>
        <location evidence="32">Virion membrane</location>
        <topology evidence="32">Peripheral membrane protein</topology>
    </subcellularLocation>
    <subcellularLocation>
        <location evidence="32">Host cell membrane</location>
        <topology evidence="32">Peripheral membrane protein</topology>
    </subcellularLocation>
    <subcellularLocation>
        <location evidence="32">Host endosome membrane</location>
        <topology evidence="32">Single-pass type I membrane protein</topology>
    </subcellularLocation>
    <text evidence="32">The surface protein is not anchored to the viral envelope, but associates with the extravirion surface through its binding to TM. It is probably concentrated at the site of budding and incorporated into the virions possibly by contacts between the cytoplasmic tail of Env and the N-terminus of Gag.</text>
</comment>
<keyword evidence="16 32" id="KW-0732">Signal</keyword>
<evidence type="ECO:0000256" key="8">
    <source>
        <dbReference type="ARBA" id="ARBA00022510"/>
    </source>
</evidence>
<dbReference type="FunFam" id="2.170.40.20:FF:000003">
    <property type="entry name" value="Envelope glycoprotein gp160"/>
    <property type="match status" value="1"/>
</dbReference>
<dbReference type="GO" id="GO:0044175">
    <property type="term" value="C:host cell endosome membrane"/>
    <property type="evidence" value="ECO:0007669"/>
    <property type="project" value="UniProtKB-SubCell"/>
</dbReference>
<organism evidence="37">
    <name type="scientific">Human immunodeficiency virus type 1</name>
    <name type="common">HIV-1</name>
    <dbReference type="NCBI Taxonomy" id="11676"/>
    <lineage>
        <taxon>Viruses</taxon>
        <taxon>Riboviria</taxon>
        <taxon>Pararnavirae</taxon>
        <taxon>Artverviricota</taxon>
        <taxon>Revtraviricetes</taxon>
        <taxon>Ortervirales</taxon>
        <taxon>Retroviridae</taxon>
        <taxon>Orthoretrovirinae</taxon>
        <taxon>Lentivirus</taxon>
        <taxon>Lentivirus humimdef1</taxon>
    </lineage>
</organism>
<keyword evidence="9 32" id="KW-1032">Host cell membrane</keyword>
<evidence type="ECO:0000259" key="36">
    <source>
        <dbReference type="Pfam" id="PF00517"/>
    </source>
</evidence>
<dbReference type="GO" id="GO:0019064">
    <property type="term" value="P:fusion of virus membrane with host plasma membrane"/>
    <property type="evidence" value="ECO:0007669"/>
    <property type="project" value="UniProtKB-UniRule"/>
</dbReference>
<comment type="domain">
    <text evidence="32">Some of the most genetically diverse regions of the viral genome are present in Env. They are called variable regions 1 through 5 (V1 through V5). Coreceptor usage of gp120 is determined mainly by the primary structure of the third variable region (V3) in the outer domain of gp120. The sequence of V3 determines which coreceptor, CCR5 and/or CXCR4 (corresponding to R5/macrophage, X4/T cell and R5X4/T cell and macrophage tropism), is used to trigger the fusion potential of the Env complex, and hence which cells the virus can infect. Binding to CCR5 involves a region adjacent in addition to V3.</text>
</comment>
<reference evidence="37" key="2">
    <citation type="submission" date="2016-08" db="EMBL/GenBank/DDBJ databases">
        <authorList>
            <person name="Seilhamer J.J."/>
        </authorList>
    </citation>
    <scope>NUCLEOTIDE SEQUENCE</scope>
    <source>
        <strain evidence="37">T5ZPHI67cl_H11</strain>
    </source>
</reference>
<feature type="site" description="Cleavage; by host furin" evidence="32">
    <location>
        <begin position="506"/>
        <end position="507"/>
    </location>
</feature>
<evidence type="ECO:0000256" key="30">
    <source>
        <dbReference type="ARBA" id="ARBA00023288"/>
    </source>
</evidence>
<evidence type="ECO:0000256" key="7">
    <source>
        <dbReference type="ARBA" id="ARBA00022506"/>
    </source>
</evidence>
<dbReference type="GO" id="GO:0019082">
    <property type="term" value="P:viral protein processing"/>
    <property type="evidence" value="ECO:0007669"/>
    <property type="project" value="UniProtKB-UniRule"/>
</dbReference>
<gene>
    <name evidence="32 37" type="primary">env</name>
    <name evidence="37" type="synonym">gp160</name>
</gene>
<feature type="disulfide bond" evidence="32">
    <location>
        <begin position="231"/>
        <end position="242"/>
    </location>
</feature>
<dbReference type="GO" id="GO:0039654">
    <property type="term" value="P:fusion of virus membrane with host endosome membrane"/>
    <property type="evidence" value="ECO:0007669"/>
    <property type="project" value="UniProtKB-UniRule"/>
</dbReference>
<keyword evidence="20 32" id="KW-0261">Viral envelope protein</keyword>
<keyword evidence="21 32" id="KW-1164">Virus endocytosis by host</keyword>
<evidence type="ECO:0000256" key="9">
    <source>
        <dbReference type="ARBA" id="ARBA00022511"/>
    </source>
</evidence>
<evidence type="ECO:0000256" key="15">
    <source>
        <dbReference type="ARBA" id="ARBA00022703"/>
    </source>
</evidence>
<evidence type="ECO:0000256" key="27">
    <source>
        <dbReference type="ARBA" id="ARBA00023157"/>
    </source>
</evidence>
<feature type="disulfide bond" evidence="32">
    <location>
        <begin position="221"/>
        <end position="250"/>
    </location>
</feature>
<comment type="domain">
    <text evidence="32 33">The 17 amino acids long immunosuppressive region is present in many retroviral envelope proteins. Synthetic peptides derived from this relatively conserved sequence inhibit immune function in vitro and in vivo.</text>
</comment>
<dbReference type="Gene3D" id="1.10.287.210">
    <property type="match status" value="1"/>
</dbReference>
<feature type="chain" id="PRO_5023522019" description="Transmembrane protein gp41" evidence="32">
    <location>
        <begin position="507"/>
        <end position="851"/>
    </location>
</feature>
<dbReference type="CDD" id="cd09909">
    <property type="entry name" value="HIV-1-like_HR1-HR2"/>
    <property type="match status" value="1"/>
</dbReference>
<dbReference type="HAMAP" id="MF_04083">
    <property type="entry name" value="HIV_ENV"/>
    <property type="match status" value="1"/>
</dbReference>
<comment type="subcellular location">
    <molecule>Transmembrane protein gp41</molecule>
    <subcellularLocation>
        <location evidence="32">Virion membrane</location>
        <topology evidence="32">Single-pass type I membrane protein</topology>
    </subcellularLocation>
    <subcellularLocation>
        <location evidence="32">Host cell membrane</location>
        <topology evidence="32">Single-pass type I membrane protein</topology>
    </subcellularLocation>
    <subcellularLocation>
        <location evidence="32">Host endosome membrane</location>
        <topology evidence="32">Single-pass type I membrane protein</topology>
    </subcellularLocation>
    <text evidence="32">It is probably concentrated at the site of budding and incorporated into the virions possibly by contacts between the cytoplasmic tail of Env and the N-terminus of Gag.</text>
</comment>
<evidence type="ECO:0000256" key="10">
    <source>
        <dbReference type="ARBA" id="ARBA00022570"/>
    </source>
</evidence>
<keyword evidence="12 32" id="KW-1162">Viral penetration into host cytoplasm</keyword>
<keyword evidence="27 32" id="KW-1015">Disulfide bond</keyword>
<keyword evidence="10 32" id="KW-1165">Clathrin-mediated endocytosis of virus by host</keyword>
<evidence type="ECO:0000256" key="2">
    <source>
        <dbReference type="ARBA" id="ARBA00004433"/>
    </source>
</evidence>
<keyword evidence="23 32" id="KW-1039">Host endosome</keyword>
<keyword evidence="24 32" id="KW-0175">Coiled coil</keyword>
<dbReference type="GO" id="GO:0019031">
    <property type="term" value="C:viral envelope"/>
    <property type="evidence" value="ECO:0007669"/>
    <property type="project" value="UniProtKB-KW"/>
</dbReference>
<keyword evidence="11 32" id="KW-0945">Host-virus interaction</keyword>
<evidence type="ECO:0000256" key="25">
    <source>
        <dbReference type="ARBA" id="ARBA00023136"/>
    </source>
</evidence>
<feature type="region of interest" description="Disordered" evidence="34">
    <location>
        <begin position="714"/>
        <end position="737"/>
    </location>
</feature>
<evidence type="ECO:0000256" key="29">
    <source>
        <dbReference type="ARBA" id="ARBA00023280"/>
    </source>
</evidence>
<dbReference type="GO" id="GO:0052031">
    <property type="term" value="P:symbiont-mediated perturbation of host defense response"/>
    <property type="evidence" value="ECO:0007669"/>
    <property type="project" value="UniProtKB-UniRule"/>
</dbReference>
<evidence type="ECO:0000256" key="11">
    <source>
        <dbReference type="ARBA" id="ARBA00022581"/>
    </source>
</evidence>
<dbReference type="Pfam" id="PF00517">
    <property type="entry name" value="GP41"/>
    <property type="match status" value="1"/>
</dbReference>
<comment type="function">
    <text evidence="32">Surface protein gp120: Attaches the virus to the host lymphoid cell by binding to the primary receptor CD4. This interaction induces a structural rearrangement creating a high affinity binding site for a chemokine coreceptor like CXCR4 and/or CCR5. Acts as a ligand for CD209/DC-SIGN and CLEC4M/DC-SIGNR, which are respectively found on dendritic cells (DCs), and on endothelial cells of liver sinusoids and lymph node sinuses. These interactions allow capture of viral particles at mucosal surfaces by these cells and subsequent transmission to permissive cells. HIV subverts the migration properties of dendritic cells to gain access to CD4+ T-cells in lymph nodes. Virus transmission to permissive T-cells occurs either in trans (without DCs infection, through viral capture and transmission), or in cis (following DCs productive infection, through the usual CD4-gp120 interaction), thereby inducing a robust infection. In trans infection, bound virions remain infectious over days and it is proposed that they are not degraded, but protected in non-lysosomal acidic organelles within the DCs close to the cell membrane thus contributing to the viral infectious potential during DCs' migration from the periphery to the lymphoid tissues. On arrival at lymphoid tissues, intact virions recycle back to DCs' cell surface allowing virus transmission to CD4+ T-cells.</text>
</comment>
<dbReference type="GO" id="GO:0019062">
    <property type="term" value="P:virion attachment to host cell"/>
    <property type="evidence" value="ECO:0007669"/>
    <property type="project" value="UniProtKB-UniRule"/>
</dbReference>
<dbReference type="SUPFAM" id="SSF56502">
    <property type="entry name" value="gp120 core"/>
    <property type="match status" value="2"/>
</dbReference>
<keyword evidence="31 32" id="KW-1160">Virus entry into host cell</keyword>
<keyword evidence="19 32" id="KW-1043">Host membrane</keyword>
<sequence>MKVKGIRKNYQHWLWRWGTMLLGMLMICSAEHLWVTIYYGVPVWKEANTTLFCASDAKAYKTEVHNVWATHACVPTDPNPQEVVLENVTEYFNMWKNNMVEQMHEDIINLWDQSLKPCVKITPLCVTLNCTNLRNDTNTTRNGTNSTINSEVRGEMTNCSFNVTTTVRGRVQKEYALFYRLDVVPIEDSNNTEFRLINCNSSTITQTCPKVSFEPIPIHYCAPAGFAILKCNDKKFNGTGQCTNVSTIQCTHGIRPVVSTQLLLNGSLAEEEVVIRSENFTENTKNIIVQLNESVQINCTRPNNNTRKSIQLGPGAAFYATGDIIGDIRQAHCNLSEEQWNKTLKQVVTKLKEQFNKTIVFTQPSGGDPEIVMHSFNCGGEFFYCNTSQLFNSTWDNSNNSTGNTTNKNITLPCRIKQIINMWQAVGKAIYAPPISGQISCSSNITGLILTRDGGTNTTNDTFRPAGGNMKDNWRSELYKYKVVKIEPLGVAPTKAKRRVVQREKRAVGLGALFLGFLGAAGSTMGAASMTLTVQARQLLSGIVQQQNNMLRAIEAQQHMLQLTVWGIKQLQARLLAVERYLKDQQLLGIWGCSGKLICTTAVPWNATWSNKSQTDIWNNMTWMQWEREIDNYTGLIYTLLTESQIQQEKNEQELLELDKWASLWSWFSISNWLWYIRLFIIIVGGLVGLRIIFAVLAIVNRVRQGYSPISLQTRIPTSGGPDRPEGIEEGGGERERDTSVRLATGFFALIWDDLRSLCLFSYHRLRGLILIAARIVEILGRRGREILKYWWNLLQYWGLELKNSAVSLLNTIAIAVAEGTDRVIEAIQRAFRAFLHIPRRIRQGFERALL</sequence>
<evidence type="ECO:0000256" key="32">
    <source>
        <dbReference type="HAMAP-Rule" id="MF_04083"/>
    </source>
</evidence>
<accession>A0A1C9TBT2</accession>
<comment type="domain">
    <text evidence="32">The membrane proximal external region (MPER) present in gp41 is a tryptophan-rich region recognized by the antibodies 2F5, Z13, and 4E10. MPER seems to play a role in fusion.</text>
</comment>
<keyword evidence="8 32" id="KW-1170">Fusion of virus membrane with host endosomal membrane</keyword>
<feature type="transmembrane region" description="Helical" evidence="33">
    <location>
        <begin position="507"/>
        <end position="530"/>
    </location>
</feature>
<comment type="PTM">
    <text evidence="32">Highly glycosylated by host. The high number of glycan on the protein is reffered to as 'glycan shield' because it contributes to hide protein sequence from adaptive immune system.</text>
</comment>
<protein>
    <recommendedName>
        <fullName evidence="32">Envelope glycoprotein gp160</fullName>
    </recommendedName>
    <alternativeName>
        <fullName evidence="32">Env polyprotein</fullName>
    </alternativeName>
    <component>
        <recommendedName>
            <fullName evidence="32">Surface protein gp120</fullName>
            <shortName evidence="32">SU</shortName>
        </recommendedName>
        <alternativeName>
            <fullName evidence="32">Glycoprotein 120</fullName>
            <shortName evidence="32">gp120</shortName>
        </alternativeName>
    </component>
    <component>
        <recommendedName>
            <fullName evidence="32">Transmembrane protein gp41</fullName>
            <shortName evidence="32">TM</shortName>
        </recommendedName>
        <alternativeName>
            <fullName evidence="32">Glycoprotein 41</fullName>
            <shortName evidence="32">gp41</shortName>
        </alternativeName>
    </component>
</protein>
<evidence type="ECO:0000256" key="23">
    <source>
        <dbReference type="ARBA" id="ARBA00023046"/>
    </source>
</evidence>
<evidence type="ECO:0000256" key="28">
    <source>
        <dbReference type="ARBA" id="ARBA00023180"/>
    </source>
</evidence>
<keyword evidence="7 32" id="KW-1168">Fusion of virus membrane with host membrane</keyword>
<evidence type="ECO:0000259" key="35">
    <source>
        <dbReference type="Pfam" id="PF00516"/>
    </source>
</evidence>
<keyword evidence="22 32" id="KW-1133">Transmembrane helix</keyword>
<evidence type="ECO:0000256" key="14">
    <source>
        <dbReference type="ARBA" id="ARBA00022692"/>
    </source>
</evidence>
<dbReference type="GO" id="GO:0005198">
    <property type="term" value="F:structural molecule activity"/>
    <property type="evidence" value="ECO:0007669"/>
    <property type="project" value="UniProtKB-UniRule"/>
</dbReference>
<evidence type="ECO:0000256" key="31">
    <source>
        <dbReference type="ARBA" id="ARBA00023296"/>
    </source>
</evidence>
<evidence type="ECO:0000256" key="20">
    <source>
        <dbReference type="ARBA" id="ARBA00022879"/>
    </source>
</evidence>
<proteinExistence type="inferred from homology"/>
<comment type="similarity">
    <text evidence="32">Belongs to the HIV-1 env protein family.</text>
</comment>
<evidence type="ECO:0000256" key="24">
    <source>
        <dbReference type="ARBA" id="ARBA00023054"/>
    </source>
</evidence>
<feature type="region of interest" description="MPER; binding to GalCer" evidence="32">
    <location>
        <begin position="657"/>
        <end position="678"/>
    </location>
</feature>
<feature type="short sequence motif" description="Di-leucine internalization motif" evidence="32">
    <location>
        <begin position="850"/>
        <end position="851"/>
    </location>
</feature>
<dbReference type="GO" id="GO:0075512">
    <property type="term" value="P:clathrin-dependent endocytosis of virus by host cell"/>
    <property type="evidence" value="ECO:0007669"/>
    <property type="project" value="UniProtKB-UniRule"/>
</dbReference>
<name>A0A1C9TBT2_HV1</name>
<feature type="topological domain" description="Cytoplasmic" evidence="32">
    <location>
        <begin position="701"/>
        <end position="851"/>
    </location>
</feature>
<comment type="domain">
    <text evidence="32">The YXXL motif is involved in determining the exact site of viral release at the surface of infected mononuclear cells and promotes endocytosis. YXXL and di-leucine endocytosis motifs interact directly or indirectly with the clathrin adapter complexes, opperate independently, and their activities are not additive.</text>
</comment>
<comment type="function">
    <text evidence="32">Transmembrane protein gp41: Acts as a class I viral fusion protein. Under the current model, the protein has at least 3 conformational states: pre-fusion native state, pre-hairpin intermediate state, and post-fusion hairpin state. During fusion of viral and target intracellular membranes, the coiled coil regions (heptad repeats) assume a trimer-of-hairpins structure, positioning the fusion peptide in close proximity to the C-terminal region of the ectodomain. The formation of this structure appears to drive apposition and subsequent fusion of viral and target cell membranes. Complete fusion occurs in host cell endosomes and is dynamin-dependent, however some lipid transfer might occur at the plasma membrane. The virus undergoes clathrin-dependent internalization long before endosomal fusion, thus minimizing the surface exposure of conserved viral epitopes during fusion and reducing the efficacy of inhibitors targeting these epitopes. Membranes fusion leads to delivery of the nucleocapsid into the cytoplasm.</text>
</comment>
<dbReference type="InterPro" id="IPR000777">
    <property type="entry name" value="HIV1_Gp120"/>
</dbReference>
<comment type="miscellaneous">
    <text evidence="32">Inhibitors targeting HIV-1 viral envelope proteins are used as antiretroviral drugs. Attachment of virions to the cell surface via non-specific interactions and CD4 binding can be blocked by inhibitors that include cyanovirin-N, cyclotriazadisulfonamide analogs, PRO 2000, TNX 355 and PRO 542. In addition, BMS 806 can block CD4-induced conformational changes. Env interactions with the coreceptor molecules can be targeted by CCR5 antagonists including SCH-D, maraviroc (UK 427857) and aplaviroc (GW 873140), and the CXCR4 antagonist AMD 070. Fusion of viral and cellular membranes can be inhibited by peptides such as enfuvirtide and tifuvirtide (T 1249). Resistance to inhibitors associated with mutations in Env are observed. Most of the time, single mutations confer only a modest reduction in drug susceptibility. Combination of several mutations is usually required to develop a high-level drug resistance.</text>
</comment>
<organismHost>
    <name type="scientific">Homo sapiens</name>
    <name type="common">Human</name>
    <dbReference type="NCBI Taxonomy" id="9606"/>
</organismHost>
<dbReference type="FunFam" id="1.10.287.210:FF:000001">
    <property type="entry name" value="Envelope glycoprotein gp160"/>
    <property type="match status" value="1"/>
</dbReference>
<evidence type="ECO:0000256" key="4">
    <source>
        <dbReference type="ARBA" id="ARBA00004563"/>
    </source>
</evidence>
<evidence type="ECO:0000256" key="12">
    <source>
        <dbReference type="ARBA" id="ARBA00022595"/>
    </source>
</evidence>
<keyword evidence="29 32" id="KW-0899">Viral immunoevasion</keyword>
<dbReference type="GO" id="GO:0020002">
    <property type="term" value="C:host cell plasma membrane"/>
    <property type="evidence" value="ECO:0007669"/>
    <property type="project" value="UniProtKB-SubCell"/>
</dbReference>
<comment type="PTM">
    <text evidence="32">Specific enzymatic cleavages in vivo yield mature proteins. Envelope glycoproteins are synthesized as a inactive precursor that is heavily N-glycosylated and processed likely by host cell furin in the Golgi to yield the mature SU and TM proteins. The cleavage site between SU and TM requires the minimal sequence [KR]-X-[KR]-R. About 2 of the 9 disulfide bonds of gp41 are reduced by P4HB/PDI, following binding to CD4 receptor.</text>
</comment>
<evidence type="ECO:0000256" key="5">
    <source>
        <dbReference type="ARBA" id="ARBA00004578"/>
    </source>
</evidence>
<comment type="subcellular location">
    <subcellularLocation>
        <location evidence="3">Host cell membrane</location>
        <topology evidence="3">Peripheral membrane protein</topology>
    </subcellularLocation>
    <subcellularLocation>
        <location evidence="1">Host cell membrane</location>
        <topology evidence="1">Single-pass type I membrane protein</topology>
    </subcellularLocation>
    <subcellularLocation>
        <location evidence="2">Host endosome membrane</location>
        <topology evidence="2">Peripheral membrane protein</topology>
    </subcellularLocation>
    <subcellularLocation>
        <location evidence="5">Host endosome membrane</location>
        <topology evidence="5">Single-pass type I membrane protein</topology>
    </subcellularLocation>
    <subcellularLocation>
        <location evidence="6">Virion membrane</location>
        <topology evidence="6">Peripheral membrane protein</topology>
    </subcellularLocation>
    <subcellularLocation>
        <location evidence="4">Virion membrane</location>
        <topology evidence="4">Single-pass type I membrane protein</topology>
    </subcellularLocation>
</comment>
<dbReference type="Gene3D" id="1.20.5.490">
    <property type="entry name" value="Single helix bin"/>
    <property type="match status" value="1"/>
</dbReference>
<feature type="transmembrane region" description="Helical" evidence="33">
    <location>
        <begin position="20"/>
        <end position="41"/>
    </location>
</feature>
<dbReference type="InterPro" id="IPR000328">
    <property type="entry name" value="GP41-like"/>
</dbReference>
<feature type="disulfide bond" evidence="32">
    <location>
        <begin position="53"/>
        <end position="73"/>
    </location>
</feature>
<feature type="region of interest" description="Immunosuppression" evidence="32">
    <location>
        <begin position="569"/>
        <end position="587"/>
    </location>
</feature>
<dbReference type="GO" id="GO:1903908">
    <property type="term" value="P:positive regulation of plasma membrane raft polarization"/>
    <property type="evidence" value="ECO:0007669"/>
    <property type="project" value="UniProtKB-UniRule"/>
</dbReference>
<comment type="domain">
    <text evidence="32">The CD4-binding region is targeted by the antibody b12.</text>
</comment>
<keyword evidence="15 32" id="KW-0053">Apoptosis</keyword>
<feature type="compositionally biased region" description="Basic and acidic residues" evidence="34">
    <location>
        <begin position="723"/>
        <end position="737"/>
    </location>
</feature>
<evidence type="ECO:0000256" key="17">
    <source>
        <dbReference type="ARBA" id="ARBA00022804"/>
    </source>
</evidence>
<reference evidence="37" key="1">
    <citation type="journal article" date="2016" name="Retrovirology">
        <title>Tracing HIV-1 transmission: envelope traits of HIV-1 transmitter and recipient pairs.</title>
        <authorList>
            <consortium name="Swiss HIV Cohort Study (SHCS)"/>
            <person name="Oberle C.S."/>
            <person name="Joos B."/>
            <person name="Rusert P."/>
            <person name="Campbell N.K."/>
            <person name="Beauparlant D."/>
            <person name="Kuster H."/>
            <person name="Weber J."/>
            <person name="Schenkel C.D."/>
            <person name="Scherrer A.U."/>
            <person name="Magnus C."/>
            <person name="Kouyos R."/>
            <person name="Rieder P."/>
            <person name="Niederost B."/>
            <person name="Braun D.L."/>
            <person name="Pavlovic J."/>
            <person name="Boni J."/>
            <person name="Yerly S."/>
            <person name="Klimkait T."/>
            <person name="Aubert V."/>
            <person name="Trkola A."/>
            <person name="Metzner K.J."/>
            <person name="Gunthard H.F."/>
        </authorList>
    </citation>
    <scope>NUCLEOTIDE SEQUENCE</scope>
    <source>
        <strain evidence="37">T5ZPHI67cl_H11</strain>
    </source>
</reference>
<evidence type="ECO:0000313" key="37">
    <source>
        <dbReference type="EMBL" id="AOR08040.1"/>
    </source>
</evidence>
<dbReference type="SUPFAM" id="SSF58069">
    <property type="entry name" value="Virus ectodomain"/>
    <property type="match status" value="1"/>
</dbReference>
<evidence type="ECO:0000256" key="6">
    <source>
        <dbReference type="ARBA" id="ARBA00004650"/>
    </source>
</evidence>
<keyword evidence="25 32" id="KW-0472">Membrane</keyword>
<comment type="PTM">
    <text evidence="32">Palmitoylation of the transmembrane protein and of Env polyprotein (prior to its proteolytic cleavage) is essential for their association with host cell membrane lipid rafts. Palmitoylation is therefore required for envelope trafficking to classical lipid rafts, but not for viral replication.</text>
</comment>
<keyword evidence="17 32" id="KW-1161">Viral attachment to host cell</keyword>
<evidence type="ECO:0000256" key="13">
    <source>
        <dbReference type="ARBA" id="ARBA00022685"/>
    </source>
</evidence>
<dbReference type="GO" id="GO:0016020">
    <property type="term" value="C:membrane"/>
    <property type="evidence" value="ECO:0007669"/>
    <property type="project" value="UniProtKB-UniRule"/>
</dbReference>
<dbReference type="GO" id="GO:0055036">
    <property type="term" value="C:virion membrane"/>
    <property type="evidence" value="ECO:0007669"/>
    <property type="project" value="UniProtKB-SubCell"/>
</dbReference>
<evidence type="ECO:0000256" key="1">
    <source>
        <dbReference type="ARBA" id="ARBA00004402"/>
    </source>
</evidence>
<feature type="coiled-coil region" evidence="32">
    <location>
        <begin position="628"/>
        <end position="662"/>
    </location>
</feature>
<evidence type="ECO:0000256" key="22">
    <source>
        <dbReference type="ARBA" id="ARBA00022989"/>
    </source>
</evidence>
<evidence type="ECO:0000256" key="33">
    <source>
        <dbReference type="RuleBase" id="RU363095"/>
    </source>
</evidence>
<dbReference type="FunFam" id="2.170.40.20:FF:000001">
    <property type="entry name" value="Envelope glycoprotein gp160"/>
    <property type="match status" value="1"/>
</dbReference>
<feature type="domain" description="Retroviral envelope protein GP41-like" evidence="36">
    <location>
        <begin position="525"/>
        <end position="713"/>
    </location>
</feature>
<keyword evidence="14 32" id="KW-0812">Transmembrane</keyword>
<keyword evidence="30 32" id="KW-0449">Lipoprotein</keyword>
<comment type="miscellaneous">
    <text evidence="32">HIV-1 lineages are divided in three main groups, M (for Major), O (for Outlier), and N (for New, or Non-M, Non-O). The vast majority of strains found worldwide belong to the group M. Group O seems to be endemic to and largely confined to Cameroon and neighboring countries in West Central Africa, where these viruses represent a small minority of HIV-1 strains. The group N is represented by a limited number of isolates from Cameroonian persons. The group M is further subdivided in 9 clades or subtypes (A to D, F to H, J and K).</text>
</comment>
<keyword evidence="18 32" id="KW-0946">Virion</keyword>
<evidence type="ECO:0000256" key="16">
    <source>
        <dbReference type="ARBA" id="ARBA00022729"/>
    </source>
</evidence>
<comment type="subunit">
    <text evidence="32">The mature envelope protein (Env) consists of a homotrimer of non-covalently associated gp120-gp41 heterodimers. The resulting complex protrudes from the virus surface as a spike. There seems to be as few as 10 spikes on the average virion. Surface protein gp120 interacts with host CD4, CCR5 and CXCR4. Gp120 also interacts with the C-type lectins CD209/DC-SIGN and CLEC4M/DC-SIGNR (collectively referred to as DC-SIGN(R)). Gp120 and gp41 interact with GalCer. Gp120 interacts with host ITGA4/ITGB7 complex; on CD4+ T-cells, this interaction results in rapid activation of integrin ITGAL/LFA-1, which facilitates efficient cell-to-cell spreading of HIV-1. Gp120 interacts with cell-associated heparan sulfate; this interaction increases virus infectivity on permissive cells and may be involved in infection of CD4- cells.</text>
</comment>
<comment type="caution">
    <text evidence="32 33">Lacks conserved residue(s) required for the propagation of feature annotation.</text>
</comment>
<dbReference type="Pfam" id="PF00516">
    <property type="entry name" value="GP120"/>
    <property type="match status" value="1"/>
</dbReference>
<feature type="region of interest" description="CD4-binding loop" evidence="32">
    <location>
        <begin position="364"/>
        <end position="374"/>
    </location>
</feature>
<feature type="region of interest" description="Fusion peptide" evidence="32">
    <location>
        <begin position="507"/>
        <end position="527"/>
    </location>
</feature>